<gene>
    <name evidence="2" type="ORF">SAMN05216266_105246</name>
</gene>
<dbReference type="AlphaFoldDB" id="A0A1I0YSK4"/>
<dbReference type="OrthoDB" id="3430276at2"/>
<dbReference type="EMBL" id="FOKG01000005">
    <property type="protein sequence ID" value="SFB15278.1"/>
    <property type="molecule type" value="Genomic_DNA"/>
</dbReference>
<organism evidence="2 3">
    <name type="scientific">Amycolatopsis marina</name>
    <dbReference type="NCBI Taxonomy" id="490629"/>
    <lineage>
        <taxon>Bacteria</taxon>
        <taxon>Bacillati</taxon>
        <taxon>Actinomycetota</taxon>
        <taxon>Actinomycetes</taxon>
        <taxon>Pseudonocardiales</taxon>
        <taxon>Pseudonocardiaceae</taxon>
        <taxon>Amycolatopsis</taxon>
    </lineage>
</organism>
<dbReference type="Pfam" id="PF04149">
    <property type="entry name" value="DUF397"/>
    <property type="match status" value="1"/>
</dbReference>
<evidence type="ECO:0000313" key="2">
    <source>
        <dbReference type="EMBL" id="SFB15278.1"/>
    </source>
</evidence>
<dbReference type="RefSeq" id="WP_091672521.1">
    <property type="nucleotide sequence ID" value="NZ_FOKG01000005.1"/>
</dbReference>
<protein>
    <recommendedName>
        <fullName evidence="1">DUF397 domain-containing protein</fullName>
    </recommendedName>
</protein>
<name>A0A1I0YSK4_9PSEU</name>
<accession>A0A1I0YSK4</accession>
<dbReference type="InterPro" id="IPR007278">
    <property type="entry name" value="DUF397"/>
</dbReference>
<sequence length="65" mass="6784">MTTAHEPGGLVWRKSSYSGGNGDCVEVACGPAGVRVRDTKDRAAGALSVDRHGWDAFLADLAARP</sequence>
<feature type="domain" description="DUF397" evidence="1">
    <location>
        <begin position="10"/>
        <end position="61"/>
    </location>
</feature>
<proteinExistence type="predicted"/>
<dbReference type="STRING" id="490629.SAMN05216266_105246"/>
<evidence type="ECO:0000313" key="3">
    <source>
        <dbReference type="Proteomes" id="UP000243799"/>
    </source>
</evidence>
<keyword evidence="3" id="KW-1185">Reference proteome</keyword>
<dbReference type="Proteomes" id="UP000243799">
    <property type="component" value="Unassembled WGS sequence"/>
</dbReference>
<evidence type="ECO:0000259" key="1">
    <source>
        <dbReference type="Pfam" id="PF04149"/>
    </source>
</evidence>
<reference evidence="3" key="1">
    <citation type="submission" date="2016-10" db="EMBL/GenBank/DDBJ databases">
        <authorList>
            <person name="Varghese N."/>
            <person name="Submissions S."/>
        </authorList>
    </citation>
    <scope>NUCLEOTIDE SEQUENCE [LARGE SCALE GENOMIC DNA]</scope>
    <source>
        <strain evidence="3">CGMCC 4.3568</strain>
    </source>
</reference>